<gene>
    <name evidence="2" type="ordered locus">Namu_2825</name>
</gene>
<accession>C8X9L2</accession>
<feature type="region of interest" description="Disordered" evidence="1">
    <location>
        <begin position="193"/>
        <end position="243"/>
    </location>
</feature>
<dbReference type="EMBL" id="CP001737">
    <property type="protein sequence ID" value="ACV79170.1"/>
    <property type="molecule type" value="Genomic_DNA"/>
</dbReference>
<dbReference type="eggNOG" id="COG0840">
    <property type="taxonomic scope" value="Bacteria"/>
</dbReference>
<name>C8X9L2_NAKMY</name>
<dbReference type="InParanoid" id="C8X9L2"/>
<organism evidence="2 3">
    <name type="scientific">Nakamurella multipartita (strain ATCC 700099 / DSM 44233 / CIP 104796 / JCM 9543 / NBRC 105858 / Y-104)</name>
    <name type="common">Microsphaera multipartita</name>
    <dbReference type="NCBI Taxonomy" id="479431"/>
    <lineage>
        <taxon>Bacteria</taxon>
        <taxon>Bacillati</taxon>
        <taxon>Actinomycetota</taxon>
        <taxon>Actinomycetes</taxon>
        <taxon>Nakamurellales</taxon>
        <taxon>Nakamurellaceae</taxon>
        <taxon>Nakamurella</taxon>
    </lineage>
</organism>
<reference evidence="3" key="1">
    <citation type="submission" date="2009-09" db="EMBL/GenBank/DDBJ databases">
        <title>The complete genome of Nakamurella multipartita DSM 44233.</title>
        <authorList>
            <consortium name="US DOE Joint Genome Institute (JGI-PGF)"/>
            <person name="Lucas S."/>
            <person name="Copeland A."/>
            <person name="Lapidus A."/>
            <person name="Glavina del Rio T."/>
            <person name="Dalin E."/>
            <person name="Tice H."/>
            <person name="Bruce D."/>
            <person name="Goodwin L."/>
            <person name="Pitluck S."/>
            <person name="Kyrpides N."/>
            <person name="Mavromatis K."/>
            <person name="Ivanova N."/>
            <person name="Ovchinnikova G."/>
            <person name="Sims D."/>
            <person name="Meincke L."/>
            <person name="Brettin T."/>
            <person name="Detter J.C."/>
            <person name="Han C."/>
            <person name="Larimer F."/>
            <person name="Land M."/>
            <person name="Hauser L."/>
            <person name="Markowitz V."/>
            <person name="Cheng J.-F."/>
            <person name="Hugenholtz P."/>
            <person name="Woyke T."/>
            <person name="Wu D."/>
            <person name="Klenk H.-P."/>
            <person name="Eisen J.A."/>
        </authorList>
    </citation>
    <scope>NUCLEOTIDE SEQUENCE [LARGE SCALE GENOMIC DNA]</scope>
    <source>
        <strain evidence="3">ATCC 700099 / DSM 44233 / CIP 104796 / JCM 9543 / NBRC 105858 / Y-104</strain>
    </source>
</reference>
<reference evidence="2 3" key="2">
    <citation type="journal article" date="2010" name="Stand. Genomic Sci.">
        <title>Complete genome sequence of Nakamurella multipartita type strain (Y-104).</title>
        <authorList>
            <person name="Tice H."/>
            <person name="Mayilraj S."/>
            <person name="Sims D."/>
            <person name="Lapidus A."/>
            <person name="Nolan M."/>
            <person name="Lucas S."/>
            <person name="Glavina Del Rio T."/>
            <person name="Copeland A."/>
            <person name="Cheng J.F."/>
            <person name="Meincke L."/>
            <person name="Bruce D."/>
            <person name="Goodwin L."/>
            <person name="Pitluck S."/>
            <person name="Ivanova N."/>
            <person name="Mavromatis K."/>
            <person name="Ovchinnikova G."/>
            <person name="Pati A."/>
            <person name="Chen A."/>
            <person name="Palaniappan K."/>
            <person name="Land M."/>
            <person name="Hauser L."/>
            <person name="Chang Y.J."/>
            <person name="Jeffries C.D."/>
            <person name="Detter J.C."/>
            <person name="Brettin T."/>
            <person name="Rohde M."/>
            <person name="Goker M."/>
            <person name="Bristow J."/>
            <person name="Eisen J.A."/>
            <person name="Markowitz V."/>
            <person name="Hugenholtz P."/>
            <person name="Kyrpides N.C."/>
            <person name="Klenk H.P."/>
            <person name="Chen F."/>
        </authorList>
    </citation>
    <scope>NUCLEOTIDE SEQUENCE [LARGE SCALE GENOMIC DNA]</scope>
    <source>
        <strain evidence="3">ATCC 700099 / DSM 44233 / CIP 104796 / JCM 9543 / NBRC 105858 / Y-104</strain>
    </source>
</reference>
<feature type="compositionally biased region" description="Basic and acidic residues" evidence="1">
    <location>
        <begin position="193"/>
        <end position="206"/>
    </location>
</feature>
<dbReference type="Proteomes" id="UP000002218">
    <property type="component" value="Chromosome"/>
</dbReference>
<protein>
    <submittedName>
        <fullName evidence="2">Uncharacterized protein</fullName>
    </submittedName>
</protein>
<sequence>MRIPGPGDVLRVAAQSFEAAQVAIGLVPRLVTMVADVEALIRRVQVLVGQIEAIPVRVNATIDRVHEIQAGVDDVRRNAAVLVGRTADVVEDAAALTARVQPILAAYEPVLQTLQPVVARLAATTSPQEIDAVVSLIDMLPTIVGKLDRDILPVLDTLATVAPDLRDLLDVSKELNELIGAVPGLGRVKKRIEERQQDQDDYRADEEPPAAPDRGSDHPVDGVPADADATPTEVGAADPSAVR</sequence>
<keyword evidence="3" id="KW-1185">Reference proteome</keyword>
<dbReference type="KEGG" id="nml:Namu_2825"/>
<evidence type="ECO:0000313" key="2">
    <source>
        <dbReference type="EMBL" id="ACV79170.1"/>
    </source>
</evidence>
<dbReference type="AlphaFoldDB" id="C8X9L2"/>
<proteinExistence type="predicted"/>
<dbReference type="HOGENOM" id="CLU_1141605_0_0_11"/>
<evidence type="ECO:0000256" key="1">
    <source>
        <dbReference type="SAM" id="MobiDB-lite"/>
    </source>
</evidence>
<dbReference type="STRING" id="479431.Namu_2825"/>
<evidence type="ECO:0000313" key="3">
    <source>
        <dbReference type="Proteomes" id="UP000002218"/>
    </source>
</evidence>